<comment type="caution">
    <text evidence="1">The sequence shown here is derived from an EMBL/GenBank/DDBJ whole genome shotgun (WGS) entry which is preliminary data.</text>
</comment>
<reference evidence="1 2" key="1">
    <citation type="journal article" date="2020" name="ISME J.">
        <title>Uncovering the hidden diversity of litter-decomposition mechanisms in mushroom-forming fungi.</title>
        <authorList>
            <person name="Floudas D."/>
            <person name="Bentzer J."/>
            <person name="Ahren D."/>
            <person name="Johansson T."/>
            <person name="Persson P."/>
            <person name="Tunlid A."/>
        </authorList>
    </citation>
    <scope>NUCLEOTIDE SEQUENCE [LARGE SCALE GENOMIC DNA]</scope>
    <source>
        <strain evidence="1 2">CBS 661.87</strain>
    </source>
</reference>
<dbReference type="AlphaFoldDB" id="A0A8H5H8E4"/>
<evidence type="ECO:0008006" key="3">
    <source>
        <dbReference type="Google" id="ProtNLM"/>
    </source>
</evidence>
<evidence type="ECO:0000313" key="2">
    <source>
        <dbReference type="Proteomes" id="UP000565441"/>
    </source>
</evidence>
<keyword evidence="2" id="KW-1185">Reference proteome</keyword>
<sequence length="349" mass="38750">MRKSFKNHTLSIQRTIRTNVRLPHELIDWIIDHLHDDRAALSACCFVCKAWLASSRYHLFKDIHLGSNTRCDDILALPPPSVFAVAARRLMLTRKMSLPPGIEHFSSINSFYLVATTPNADMLTRIPLIFSRLTLLEINIVNFNSFAQMVQLICALPNLETLTQSLDGSLQAPPNTRPLDLGSQPTQTFLAGSIDLDHSVDLRSFSFTLVQGWPKLLYRILLTHVPGTSTSSTPSTRAKTTSPNLDLLDWRIELDHLITAPSTAFRLMDVTVRVYARNIASFVSREMVKTRFAPMAGAAGMVRYVSEKARLSKVKKELESTGGVALVGRAGVGLRGRSIGCVGGRDFDF</sequence>
<evidence type="ECO:0000313" key="1">
    <source>
        <dbReference type="EMBL" id="KAF5378604.1"/>
    </source>
</evidence>
<organism evidence="1 2">
    <name type="scientific">Tricholomella constricta</name>
    <dbReference type="NCBI Taxonomy" id="117010"/>
    <lineage>
        <taxon>Eukaryota</taxon>
        <taxon>Fungi</taxon>
        <taxon>Dikarya</taxon>
        <taxon>Basidiomycota</taxon>
        <taxon>Agaricomycotina</taxon>
        <taxon>Agaricomycetes</taxon>
        <taxon>Agaricomycetidae</taxon>
        <taxon>Agaricales</taxon>
        <taxon>Tricholomatineae</taxon>
        <taxon>Lyophyllaceae</taxon>
        <taxon>Tricholomella</taxon>
    </lineage>
</organism>
<accession>A0A8H5H8E4</accession>
<gene>
    <name evidence="1" type="ORF">D9615_007147</name>
</gene>
<proteinExistence type="predicted"/>
<protein>
    <recommendedName>
        <fullName evidence="3">F-box domain-containing protein</fullName>
    </recommendedName>
</protein>
<dbReference type="EMBL" id="JAACJP010000019">
    <property type="protein sequence ID" value="KAF5378604.1"/>
    <property type="molecule type" value="Genomic_DNA"/>
</dbReference>
<dbReference type="OrthoDB" id="2788229at2759"/>
<name>A0A8H5H8E4_9AGAR</name>
<dbReference type="Proteomes" id="UP000565441">
    <property type="component" value="Unassembled WGS sequence"/>
</dbReference>